<feature type="coiled-coil region" evidence="1">
    <location>
        <begin position="41"/>
        <end position="75"/>
    </location>
</feature>
<proteinExistence type="predicted"/>
<keyword evidence="3" id="KW-1185">Reference proteome</keyword>
<organism evidence="2 3">
    <name type="scientific">Sphingobacterium litopenaei</name>
    <dbReference type="NCBI Taxonomy" id="2763500"/>
    <lineage>
        <taxon>Bacteria</taxon>
        <taxon>Pseudomonadati</taxon>
        <taxon>Bacteroidota</taxon>
        <taxon>Sphingobacteriia</taxon>
        <taxon>Sphingobacteriales</taxon>
        <taxon>Sphingobacteriaceae</taxon>
        <taxon>Sphingobacterium</taxon>
    </lineage>
</organism>
<dbReference type="Proteomes" id="UP000651271">
    <property type="component" value="Unassembled WGS sequence"/>
</dbReference>
<gene>
    <name evidence="2" type="ORF">H8B04_07060</name>
</gene>
<accession>A0ABR7YDF8</accession>
<dbReference type="RefSeq" id="WP_165289818.1">
    <property type="nucleotide sequence ID" value="NZ_JACOIJ010000010.1"/>
</dbReference>
<evidence type="ECO:0000313" key="3">
    <source>
        <dbReference type="Proteomes" id="UP000651271"/>
    </source>
</evidence>
<keyword evidence="2" id="KW-0251">Elongation factor</keyword>
<evidence type="ECO:0000256" key="1">
    <source>
        <dbReference type="SAM" id="Coils"/>
    </source>
</evidence>
<protein>
    <submittedName>
        <fullName evidence="2">GreA/GreB family elongation factor</fullName>
    </submittedName>
</protein>
<name>A0ABR7YDF8_9SPHI</name>
<evidence type="ECO:0000313" key="2">
    <source>
        <dbReference type="EMBL" id="MBD1429326.1"/>
    </source>
</evidence>
<dbReference type="EMBL" id="JACOIJ010000010">
    <property type="protein sequence ID" value="MBD1429326.1"/>
    <property type="molecule type" value="Genomic_DNA"/>
</dbReference>
<reference evidence="2 3" key="1">
    <citation type="submission" date="2020-08" db="EMBL/GenBank/DDBJ databases">
        <title>Sphingobacterium sp. DN04309 isolated from aquaculture water.</title>
        <authorList>
            <person name="Zhang M."/>
        </authorList>
    </citation>
    <scope>NUCLEOTIDE SEQUENCE [LARGE SCALE GENOMIC DNA]</scope>
    <source>
        <strain evidence="2 3">DN04309</strain>
    </source>
</reference>
<comment type="caution">
    <text evidence="2">The sequence shown here is derived from an EMBL/GenBank/DDBJ whole genome shotgun (WGS) entry which is preliminary data.</text>
</comment>
<keyword evidence="1" id="KW-0175">Coiled coil</keyword>
<keyword evidence="2" id="KW-0648">Protein biosynthesis</keyword>
<dbReference type="GO" id="GO:0003746">
    <property type="term" value="F:translation elongation factor activity"/>
    <property type="evidence" value="ECO:0007669"/>
    <property type="project" value="UniProtKB-KW"/>
</dbReference>
<sequence length="149" mass="16534">MNKEQIVEACFSILNQKIDQVNFAIQDANQSLHDDTKSSAGDKYETSREMIQQDLNRYEQQLKVLNQDTEILNRIKTQKVESNKAGLGSVIQTDKAIYFLATSIGLVSVGDQKIFSISTASPIGKVLVGKAVGESFEFNGAKQVIKDLY</sequence>